<gene>
    <name evidence="2" type="ORF">SPC81_04170</name>
</gene>
<dbReference type="InterPro" id="IPR004919">
    <property type="entry name" value="GmrSD_N"/>
</dbReference>
<dbReference type="EMBL" id="JAXHDP010000003">
    <property type="protein sequence ID" value="MDY4345798.1"/>
    <property type="molecule type" value="Genomic_DNA"/>
</dbReference>
<dbReference type="Pfam" id="PF03235">
    <property type="entry name" value="GmrSD_N"/>
    <property type="match status" value="1"/>
</dbReference>
<proteinExistence type="predicted"/>
<sequence length="413" mass="48363">MSNILEKYSEEDLIDVIENDKIDLDREEEISDEIETPSGRKLYIDKVDKSTSDIIRMITEGELILQPDYQRKFVWNEKTQSQFIESLLLSIPIPTIFLAENDDDTLEVIDGQQRLTTVYSFYKSILSEDELKRNSVKDKQLDEIQPLKLSGLNTLNNLNKKTLYEMDEKIQRRFKNVSLPMVIIQKDSSEDIKYDVFSRINQGSIKLNGQELLNVMYRGKLLYALNTICESSEVDNIFGNRPILKKRFGYNEILLRAFVINDFIDNDWNLRTVPVRNEKSLEKKERKYGGRLNTSIIEFLKEFRNDEEKCDELKTFINDSIRKVQIVFNDDAFKRIDNNDSSTSINKTIAELQLVSLSRFSESTILEQKELIRESFKKFLSDNTEIFLRATNNTENVKRRYNWGKVLSSILEG</sequence>
<reference evidence="2 3" key="1">
    <citation type="submission" date="2023-11" db="EMBL/GenBank/DDBJ databases">
        <title>Streptococcus wuxiensis sp. nov., Streptococcus jiangnanensis sp. nov., Streptococcus fermentans sp. nov., three novel members of the genus Streptococcus isolated from breast milk.</title>
        <authorList>
            <person name="Zhou Y."/>
            <person name="Yang B."/>
        </authorList>
    </citation>
    <scope>NUCLEOTIDE SEQUENCE [LARGE SCALE GENOMIC DNA]</scope>
    <source>
        <strain evidence="2 3">BJSWXB5TM5</strain>
    </source>
</reference>
<dbReference type="RefSeq" id="WP_320692605.1">
    <property type="nucleotide sequence ID" value="NZ_JAXHDP010000003.1"/>
</dbReference>
<comment type="caution">
    <text evidence="2">The sequence shown here is derived from an EMBL/GenBank/DDBJ whole genome shotgun (WGS) entry which is preliminary data.</text>
</comment>
<dbReference type="PANTHER" id="PTHR39639:SF1">
    <property type="entry name" value="DUF262 DOMAIN-CONTAINING PROTEIN"/>
    <property type="match status" value="1"/>
</dbReference>
<keyword evidence="3" id="KW-1185">Reference proteome</keyword>
<dbReference type="PANTHER" id="PTHR39639">
    <property type="entry name" value="CHROMOSOME 16, WHOLE GENOME SHOTGUN SEQUENCE"/>
    <property type="match status" value="1"/>
</dbReference>
<name>A0ABU5FWT2_9STRE</name>
<evidence type="ECO:0000313" key="3">
    <source>
        <dbReference type="Proteomes" id="UP001280591"/>
    </source>
</evidence>
<evidence type="ECO:0000259" key="1">
    <source>
        <dbReference type="Pfam" id="PF03235"/>
    </source>
</evidence>
<protein>
    <submittedName>
        <fullName evidence="2">DUF262 domain-containing protein</fullName>
    </submittedName>
</protein>
<feature type="domain" description="GmrSD restriction endonucleases N-terminal" evidence="1">
    <location>
        <begin position="53"/>
        <end position="215"/>
    </location>
</feature>
<organism evidence="2 3">
    <name type="scientific">Streptococcus fermentans</name>
    <dbReference type="NCBI Taxonomy" id="3095082"/>
    <lineage>
        <taxon>Bacteria</taxon>
        <taxon>Bacillati</taxon>
        <taxon>Bacillota</taxon>
        <taxon>Bacilli</taxon>
        <taxon>Lactobacillales</taxon>
        <taxon>Streptococcaceae</taxon>
        <taxon>Streptococcus</taxon>
    </lineage>
</organism>
<evidence type="ECO:0000313" key="2">
    <source>
        <dbReference type="EMBL" id="MDY4345798.1"/>
    </source>
</evidence>
<accession>A0ABU5FWT2</accession>
<dbReference type="Proteomes" id="UP001280591">
    <property type="component" value="Unassembled WGS sequence"/>
</dbReference>